<sequence>MEVTSSLLDKGKSHNGDLSDVLPQPKRFFISSIGNATQLGIKKEKENEKRKKEEKRGWRSPRSDNTHSSVTFKNI</sequence>
<dbReference type="Proteomes" id="UP000078546">
    <property type="component" value="Unassembled WGS sequence"/>
</dbReference>
<dbReference type="EMBL" id="FLQV01000447">
    <property type="protein sequence ID" value="SBS92731.1"/>
    <property type="molecule type" value="Genomic_DNA"/>
</dbReference>
<feature type="compositionally biased region" description="Polar residues" evidence="1">
    <location>
        <begin position="66"/>
        <end position="75"/>
    </location>
</feature>
<evidence type="ECO:0000256" key="1">
    <source>
        <dbReference type="SAM" id="MobiDB-lite"/>
    </source>
</evidence>
<feature type="region of interest" description="Disordered" evidence="1">
    <location>
        <begin position="1"/>
        <end position="75"/>
    </location>
</feature>
<proteinExistence type="predicted"/>
<accession>A0A1A8WLJ9</accession>
<protein>
    <submittedName>
        <fullName evidence="3">Metabolite/drug transporter, putative</fullName>
    </submittedName>
</protein>
<reference evidence="3" key="2">
    <citation type="submission" date="2016-05" db="EMBL/GenBank/DDBJ databases">
        <authorList>
            <person name="Lavstsen T."/>
            <person name="Jespersen J.S."/>
        </authorList>
    </citation>
    <scope>NUCLEOTIDE SEQUENCE [LARGE SCALE GENOMIC DNA]</scope>
</reference>
<evidence type="ECO:0000313" key="5">
    <source>
        <dbReference type="Proteomes" id="UP000078560"/>
    </source>
</evidence>
<reference evidence="4 5" key="1">
    <citation type="submission" date="2016-05" db="EMBL/GenBank/DDBJ databases">
        <authorList>
            <person name="Naeem Raeece"/>
        </authorList>
    </citation>
    <scope>NUCLEOTIDE SEQUENCE [LARGE SCALE GENOMIC DNA]</scope>
</reference>
<gene>
    <name evidence="3" type="ORF">POVCU1_023890</name>
    <name evidence="2" type="ORF">POVCU2_0026160</name>
</gene>
<evidence type="ECO:0000313" key="3">
    <source>
        <dbReference type="EMBL" id="SBS92731.1"/>
    </source>
</evidence>
<dbReference type="EMBL" id="FLQU01000358">
    <property type="protein sequence ID" value="SBS84448.1"/>
    <property type="molecule type" value="Genomic_DNA"/>
</dbReference>
<dbReference type="AlphaFoldDB" id="A0A1A8WLJ9"/>
<dbReference type="Proteomes" id="UP000078560">
    <property type="component" value="Unassembled WGS sequence"/>
</dbReference>
<name>A0A1A8WLJ9_PLAOA</name>
<evidence type="ECO:0000313" key="4">
    <source>
        <dbReference type="Proteomes" id="UP000078546"/>
    </source>
</evidence>
<evidence type="ECO:0000313" key="2">
    <source>
        <dbReference type="EMBL" id="SBS84448.1"/>
    </source>
</evidence>
<feature type="compositionally biased region" description="Basic and acidic residues" evidence="1">
    <location>
        <begin position="41"/>
        <end position="65"/>
    </location>
</feature>
<organism evidence="3 4">
    <name type="scientific">Plasmodium ovale curtisi</name>
    <dbReference type="NCBI Taxonomy" id="864141"/>
    <lineage>
        <taxon>Eukaryota</taxon>
        <taxon>Sar</taxon>
        <taxon>Alveolata</taxon>
        <taxon>Apicomplexa</taxon>
        <taxon>Aconoidasida</taxon>
        <taxon>Haemosporida</taxon>
        <taxon>Plasmodiidae</taxon>
        <taxon>Plasmodium</taxon>
        <taxon>Plasmodium (Plasmodium)</taxon>
    </lineage>
</organism>